<dbReference type="Gene3D" id="1.10.1760.20">
    <property type="match status" value="1"/>
</dbReference>
<feature type="transmembrane region" description="Helical" evidence="1">
    <location>
        <begin position="138"/>
        <end position="162"/>
    </location>
</feature>
<sequence length="204" mass="21918">MDKMAWHFDKLTLFLIPIAVGINFIGYQLFFVILKTPFTCDAIGTILIGALCGPLAGATAGLVTNAINAITNPTSLFYAILNVLFGIAAGLIARRGGFTSIWRGVLASLVFSFIGGVGSILIGWPLFGFDFYGSTPQILIAIPLYEATHLAKFLCAMIASLLMDIPDKIIACVAVVAIIMALPIRYLVKLPNGNIFINKEYIAD</sequence>
<evidence type="ECO:0000313" key="3">
    <source>
        <dbReference type="Proteomes" id="UP000255248"/>
    </source>
</evidence>
<dbReference type="InterPro" id="IPR024529">
    <property type="entry name" value="ECF_trnsprt_substrate-spec"/>
</dbReference>
<proteinExistence type="predicted"/>
<reference evidence="2 3" key="1">
    <citation type="submission" date="2018-06" db="EMBL/GenBank/DDBJ databases">
        <authorList>
            <consortium name="Pathogen Informatics"/>
            <person name="Doyle S."/>
        </authorList>
    </citation>
    <scope>NUCLEOTIDE SEQUENCE [LARGE SCALE GENOMIC DNA]</scope>
    <source>
        <strain evidence="2 3">NCTC12121</strain>
    </source>
</reference>
<feature type="transmembrane region" description="Helical" evidence="1">
    <location>
        <begin position="76"/>
        <end position="93"/>
    </location>
</feature>
<dbReference type="RefSeq" id="WP_024524330.1">
    <property type="nucleotide sequence ID" value="NZ_CP065626.1"/>
</dbReference>
<feature type="transmembrane region" description="Helical" evidence="1">
    <location>
        <begin position="105"/>
        <end position="126"/>
    </location>
</feature>
<accession>A0A376DHQ2</accession>
<organism evidence="2 3">
    <name type="scientific">Edwardsiella hoshinae</name>
    <dbReference type="NCBI Taxonomy" id="93378"/>
    <lineage>
        <taxon>Bacteria</taxon>
        <taxon>Pseudomonadati</taxon>
        <taxon>Pseudomonadota</taxon>
        <taxon>Gammaproteobacteria</taxon>
        <taxon>Enterobacterales</taxon>
        <taxon>Hafniaceae</taxon>
        <taxon>Edwardsiella</taxon>
    </lineage>
</organism>
<dbReference type="STRING" id="93378.A9798_10480"/>
<keyword evidence="1" id="KW-0812">Transmembrane</keyword>
<dbReference type="OrthoDB" id="9766854at2"/>
<protein>
    <submittedName>
        <fullName evidence="2">Protein of uncharacterized function (DUF3816)</fullName>
    </submittedName>
</protein>
<dbReference type="Proteomes" id="UP000255248">
    <property type="component" value="Unassembled WGS sequence"/>
</dbReference>
<dbReference type="EMBL" id="UFXZ01000001">
    <property type="protein sequence ID" value="STC89639.1"/>
    <property type="molecule type" value="Genomic_DNA"/>
</dbReference>
<feature type="transmembrane region" description="Helical" evidence="1">
    <location>
        <begin position="46"/>
        <end position="70"/>
    </location>
</feature>
<dbReference type="Pfam" id="PF12822">
    <property type="entry name" value="ECF_trnsprt"/>
    <property type="match status" value="1"/>
</dbReference>
<name>A0A376DHQ2_9GAMM</name>
<keyword evidence="1" id="KW-0472">Membrane</keyword>
<dbReference type="AlphaFoldDB" id="A0A376DHQ2"/>
<evidence type="ECO:0000256" key="1">
    <source>
        <dbReference type="SAM" id="Phobius"/>
    </source>
</evidence>
<keyword evidence="1" id="KW-1133">Transmembrane helix</keyword>
<feature type="transmembrane region" description="Helical" evidence="1">
    <location>
        <begin position="12"/>
        <end position="34"/>
    </location>
</feature>
<evidence type="ECO:0000313" key="2">
    <source>
        <dbReference type="EMBL" id="STC89639.1"/>
    </source>
</evidence>
<gene>
    <name evidence="2" type="ORF">NCTC12121_02273</name>
</gene>
<feature type="transmembrane region" description="Helical" evidence="1">
    <location>
        <begin position="169"/>
        <end position="188"/>
    </location>
</feature>
<dbReference type="GO" id="GO:0022857">
    <property type="term" value="F:transmembrane transporter activity"/>
    <property type="evidence" value="ECO:0007669"/>
    <property type="project" value="InterPro"/>
</dbReference>